<protein>
    <submittedName>
        <fullName evidence="1">Acyl-CoA thioesterase FadM</fullName>
    </submittedName>
</protein>
<dbReference type="EMBL" id="FNEJ01000001">
    <property type="protein sequence ID" value="SDI15194.1"/>
    <property type="molecule type" value="Genomic_DNA"/>
</dbReference>
<dbReference type="RefSeq" id="WP_089842624.1">
    <property type="nucleotide sequence ID" value="NZ_FNEJ01000001.1"/>
</dbReference>
<organism evidence="1 2">
    <name type="scientific">Salipiger marinus</name>
    <dbReference type="NCBI Taxonomy" id="555512"/>
    <lineage>
        <taxon>Bacteria</taxon>
        <taxon>Pseudomonadati</taxon>
        <taxon>Pseudomonadota</taxon>
        <taxon>Alphaproteobacteria</taxon>
        <taxon>Rhodobacterales</taxon>
        <taxon>Roseobacteraceae</taxon>
        <taxon>Salipiger</taxon>
    </lineage>
</organism>
<gene>
    <name evidence="1" type="ORF">SAMN04487993_1001291</name>
</gene>
<dbReference type="Gene3D" id="3.10.129.10">
    <property type="entry name" value="Hotdog Thioesterase"/>
    <property type="match status" value="1"/>
</dbReference>
<dbReference type="PANTHER" id="PTHR12475:SF4">
    <property type="entry name" value="PROTEIN THEM6"/>
    <property type="match status" value="1"/>
</dbReference>
<dbReference type="PANTHER" id="PTHR12475">
    <property type="match status" value="1"/>
</dbReference>
<dbReference type="InterPro" id="IPR051490">
    <property type="entry name" value="THEM6_lcsJ_thioesterase"/>
</dbReference>
<dbReference type="OrthoDB" id="3727779at2"/>
<evidence type="ECO:0000313" key="2">
    <source>
        <dbReference type="Proteomes" id="UP000199093"/>
    </source>
</evidence>
<dbReference type="STRING" id="555512.SAMN04487993_1001291"/>
<name>A0A1G8I8K0_9RHOB</name>
<accession>A0A1G8I8K0</accession>
<dbReference type="Proteomes" id="UP000199093">
    <property type="component" value="Unassembled WGS sequence"/>
</dbReference>
<dbReference type="AlphaFoldDB" id="A0A1G8I8K0"/>
<proteinExistence type="predicted"/>
<reference evidence="1 2" key="1">
    <citation type="submission" date="2016-10" db="EMBL/GenBank/DDBJ databases">
        <authorList>
            <person name="de Groot N.N."/>
        </authorList>
    </citation>
    <scope>NUCLEOTIDE SEQUENCE [LARGE SCALE GENOMIC DNA]</scope>
    <source>
        <strain evidence="1 2">DSM 26424</strain>
    </source>
</reference>
<keyword evidence="2" id="KW-1185">Reference proteome</keyword>
<dbReference type="SUPFAM" id="SSF54637">
    <property type="entry name" value="Thioesterase/thiol ester dehydrase-isomerase"/>
    <property type="match status" value="1"/>
</dbReference>
<dbReference type="Pfam" id="PF13279">
    <property type="entry name" value="4HBT_2"/>
    <property type="match status" value="1"/>
</dbReference>
<dbReference type="CDD" id="cd00586">
    <property type="entry name" value="4HBT"/>
    <property type="match status" value="1"/>
</dbReference>
<sequence length="192" mass="21694">MYPFLRLAKDMRAARRAAPLGLLDMHVSRHRCLPWDLDPWNELNNGRTLTLYDLGRLPLAQRTGLLAVLKREGWGLTVAGSVVRYRRRVRLFDRLEMRSRLIGWDRRFLYLEQAMWKPDGDCASHALYRAAITDASGIVAPDRVLAALGQPQASPDLPDWVTAWIAAEALRPWPPMAEAVRDPGAERVSSAA</sequence>
<evidence type="ECO:0000313" key="1">
    <source>
        <dbReference type="EMBL" id="SDI15194.1"/>
    </source>
</evidence>
<dbReference type="InterPro" id="IPR029069">
    <property type="entry name" value="HotDog_dom_sf"/>
</dbReference>